<proteinExistence type="predicted"/>
<protein>
    <submittedName>
        <fullName evidence="1">Uncharacterized protein</fullName>
    </submittedName>
</protein>
<reference evidence="1" key="1">
    <citation type="submission" date="2018-05" db="EMBL/GenBank/DDBJ databases">
        <authorList>
            <person name="Lanie J.A."/>
            <person name="Ng W.-L."/>
            <person name="Kazmierczak K.M."/>
            <person name="Andrzejewski T.M."/>
            <person name="Davidsen T.M."/>
            <person name="Wayne K.J."/>
            <person name="Tettelin H."/>
            <person name="Glass J.I."/>
            <person name="Rusch D."/>
            <person name="Podicherti R."/>
            <person name="Tsui H.-C.T."/>
            <person name="Winkler M.E."/>
        </authorList>
    </citation>
    <scope>NUCLEOTIDE SEQUENCE</scope>
</reference>
<accession>A0A382D861</accession>
<sequence length="449" mass="52571">DRYHTEENLARGLKLAKHTAKKITDKNKKLIMHMAKEFEMRQTAMRSVKAYQGKTGELDMNMLAKYQIVDDIFKRATYIPDGKNHGITVLLDWSGSIWKQVNDLLEQSIILAEFCRKVQIPYRVYLFSDAYYKRDHKTGRKLDDGLDHNNGYIVEILSNEMKNKDHTEMMWYLGSIWNGQLSNGYRYWNRVIDAWNAWFEGCEQITEHYDIQGVERMCPTGYTLGGTPLNHALVVMRKFLPEFNKKYGIEKSILTVITDGYSHSTGLTRLSDEEEKDYDEQKKLILEDDGVDSWDIREQKSLIDPYNRRVYPFSIQNRYSYNDFGHTQNLLDWISKTCNVNVTGYFCLERKGDAYTLLNHIRDGIEDRPWFDLEGIWKAARKTGTVIECHGYNKLFVTTPKVLKIMGEDELEEKYFGAKKTSLIAAFKRNQKSKTTSRFLTNEFIKEIS</sequence>
<gene>
    <name evidence="1" type="ORF">METZ01_LOCUS187163</name>
</gene>
<feature type="non-terminal residue" evidence="1">
    <location>
        <position position="1"/>
    </location>
</feature>
<dbReference type="EMBL" id="UINC01037987">
    <property type="protein sequence ID" value="SVB34309.1"/>
    <property type="molecule type" value="Genomic_DNA"/>
</dbReference>
<name>A0A382D861_9ZZZZ</name>
<dbReference type="AlphaFoldDB" id="A0A382D861"/>
<evidence type="ECO:0000313" key="1">
    <source>
        <dbReference type="EMBL" id="SVB34309.1"/>
    </source>
</evidence>
<organism evidence="1">
    <name type="scientific">marine metagenome</name>
    <dbReference type="NCBI Taxonomy" id="408172"/>
    <lineage>
        <taxon>unclassified sequences</taxon>
        <taxon>metagenomes</taxon>
        <taxon>ecological metagenomes</taxon>
    </lineage>
</organism>